<reference evidence="1 2" key="1">
    <citation type="submission" date="2023-10" db="EMBL/GenBank/DDBJ databases">
        <title>Paenibacillus strain PFR10 Genome sequencing and assembly.</title>
        <authorList>
            <person name="Kim I."/>
        </authorList>
    </citation>
    <scope>NUCLEOTIDE SEQUENCE [LARGE SCALE GENOMIC DNA]</scope>
    <source>
        <strain evidence="1 2">PFR10</strain>
    </source>
</reference>
<comment type="caution">
    <text evidence="1">The sequence shown here is derived from an EMBL/GenBank/DDBJ whole genome shotgun (WGS) entry which is preliminary data.</text>
</comment>
<name>A0ABU3R5N5_9BACL</name>
<evidence type="ECO:0008006" key="3">
    <source>
        <dbReference type="Google" id="ProtNLM"/>
    </source>
</evidence>
<evidence type="ECO:0000313" key="1">
    <source>
        <dbReference type="EMBL" id="MDU0199552.1"/>
    </source>
</evidence>
<dbReference type="SUPFAM" id="SSF48208">
    <property type="entry name" value="Six-hairpin glycosidases"/>
    <property type="match status" value="1"/>
</dbReference>
<dbReference type="InterPro" id="IPR008928">
    <property type="entry name" value="6-hairpin_glycosidase_sf"/>
</dbReference>
<proteinExistence type="predicted"/>
<dbReference type="EMBL" id="JAWCUD010000001">
    <property type="protein sequence ID" value="MDU0199552.1"/>
    <property type="molecule type" value="Genomic_DNA"/>
</dbReference>
<dbReference type="RefSeq" id="WP_315948779.1">
    <property type="nucleotide sequence ID" value="NZ_JAWCUD010000001.1"/>
</dbReference>
<protein>
    <recommendedName>
        <fullName evidence="3">Glycosyl hydrolase family 63 C-terminal domain-containing protein</fullName>
    </recommendedName>
</protein>
<keyword evidence="2" id="KW-1185">Reference proteome</keyword>
<sequence length="692" mass="79574">MLYTIVSHNQKRRAEIAVMQEGLQLMLRLEGEPSPFFTGRLNDMLSYSTGRPWRMDTPGLREVQVSDEIGLVRISGFLEALYVTLSLTFDEQDLLRMQVSWENRSDYFVREAAVGILFALPKRSQEKVTIPHMIYNNNPSSDPNRIVPRLGMEPGRGFICEEHRLPIPCVNVEWEEEETRFLSLFSIPDFVETEDGVVHYGSLGAIQEESRITAVALSGVLMFNGEKDTYFIAKNTTQSYSDGYMDFEQGRTSIKMYALDWGVADRPGHAFREIVRKSEKLFAPVGKNPLSLDEMIRLKTNAMDDRYRSGERDAAGYIKFTDSNQNGTAPKHPLHYMYGWTGQCLKLAWCDAKLGIENGQEERVLNCRRVVDFYVSQSRTDVPGVRHSLYRLNEGVWDDFYWNKQPVVSSRAYGETIADLAEITLLFRENGLEVPLSWIEALRESADFLLGGALLTGIYPSAWRMDGTPADDLITAAGIPCLIALVKTYWITQESNYLEFAERMMQRYYELHVETFERPFARSTLDAKCEDKEAGMYFFLAAYELFLLTRDKRYQEWAEIAADWLLTFVYVWNPAYNQGSAFRNTDFSAVGWPGVSVQNHHLDVFFPTYEFWKFGRLTGKEQYERWGRVSLEAMGQGICTKPGEWGFTVAGEQGEGFFQTYWNHRGHSNKWNPSWVIALVLHNALRFRDTQG</sequence>
<accession>A0ABU3R5N5</accession>
<evidence type="ECO:0000313" key="2">
    <source>
        <dbReference type="Proteomes" id="UP001260980"/>
    </source>
</evidence>
<dbReference type="Proteomes" id="UP001260980">
    <property type="component" value="Unassembled WGS sequence"/>
</dbReference>
<organism evidence="1 2">
    <name type="scientific">Paenibacillus violae</name>
    <dbReference type="NCBI Taxonomy" id="3077234"/>
    <lineage>
        <taxon>Bacteria</taxon>
        <taxon>Bacillati</taxon>
        <taxon>Bacillota</taxon>
        <taxon>Bacilli</taxon>
        <taxon>Bacillales</taxon>
        <taxon>Paenibacillaceae</taxon>
        <taxon>Paenibacillus</taxon>
    </lineage>
</organism>
<gene>
    <name evidence="1" type="ORF">RQP52_00555</name>
</gene>